<feature type="compositionally biased region" description="Acidic residues" evidence="3">
    <location>
        <begin position="638"/>
        <end position="655"/>
    </location>
</feature>
<dbReference type="SUPFAM" id="SSF109709">
    <property type="entry name" value="KorB DNA-binding domain-like"/>
    <property type="match status" value="1"/>
</dbReference>
<evidence type="ECO:0000313" key="5">
    <source>
        <dbReference type="EMBL" id="MDU0258591.1"/>
    </source>
</evidence>
<dbReference type="Gene3D" id="1.10.10.2830">
    <property type="match status" value="1"/>
</dbReference>
<dbReference type="NCBIfam" id="TIGR00180">
    <property type="entry name" value="parB_part"/>
    <property type="match status" value="1"/>
</dbReference>
<dbReference type="InterPro" id="IPR004437">
    <property type="entry name" value="ParB/RepB/Spo0J"/>
</dbReference>
<dbReference type="GO" id="GO:0005694">
    <property type="term" value="C:chromosome"/>
    <property type="evidence" value="ECO:0007669"/>
    <property type="project" value="TreeGrafter"/>
</dbReference>
<dbReference type="FunFam" id="3.90.1530.30:FF:000001">
    <property type="entry name" value="Chromosome partitioning protein ParB"/>
    <property type="match status" value="1"/>
</dbReference>
<dbReference type="GO" id="GO:0003677">
    <property type="term" value="F:DNA binding"/>
    <property type="evidence" value="ECO:0007669"/>
    <property type="project" value="UniProtKB-KW"/>
</dbReference>
<comment type="caution">
    <text evidence="5">The sequence shown here is derived from an EMBL/GenBank/DDBJ whole genome shotgun (WGS) entry which is preliminary data.</text>
</comment>
<dbReference type="CDD" id="cd16393">
    <property type="entry name" value="SPO0J_N"/>
    <property type="match status" value="1"/>
</dbReference>
<dbReference type="Pfam" id="PF17762">
    <property type="entry name" value="HTH_ParB"/>
    <property type="match status" value="1"/>
</dbReference>
<protein>
    <submittedName>
        <fullName evidence="5">ParB/RepB/Spo0J family partition protein</fullName>
    </submittedName>
</protein>
<organism evidence="5 6">
    <name type="scientific">Alistipes finegoldii</name>
    <dbReference type="NCBI Taxonomy" id="214856"/>
    <lineage>
        <taxon>Bacteria</taxon>
        <taxon>Pseudomonadati</taxon>
        <taxon>Bacteroidota</taxon>
        <taxon>Bacteroidia</taxon>
        <taxon>Bacteroidales</taxon>
        <taxon>Rikenellaceae</taxon>
        <taxon>Alistipes</taxon>
    </lineage>
</organism>
<dbReference type="RefSeq" id="WP_237959178.1">
    <property type="nucleotide sequence ID" value="NZ_JAKNDZ010000021.1"/>
</dbReference>
<dbReference type="InterPro" id="IPR041468">
    <property type="entry name" value="HTH_ParB/Spo0J"/>
</dbReference>
<feature type="domain" description="ParB-like N-terminal" evidence="4">
    <location>
        <begin position="70"/>
        <end position="159"/>
    </location>
</feature>
<dbReference type="Gene3D" id="3.90.1530.30">
    <property type="match status" value="1"/>
</dbReference>
<dbReference type="PANTHER" id="PTHR33375">
    <property type="entry name" value="CHROMOSOME-PARTITIONING PROTEIN PARB-RELATED"/>
    <property type="match status" value="1"/>
</dbReference>
<dbReference type="InterPro" id="IPR050336">
    <property type="entry name" value="Chromosome_partition/occlusion"/>
</dbReference>
<dbReference type="AlphaFoldDB" id="A0AAE4LIC1"/>
<dbReference type="Pfam" id="PF02195">
    <property type="entry name" value="ParB_N"/>
    <property type="match status" value="1"/>
</dbReference>
<feature type="region of interest" description="Disordered" evidence="3">
    <location>
        <begin position="1"/>
        <end position="53"/>
    </location>
</feature>
<evidence type="ECO:0000256" key="1">
    <source>
        <dbReference type="ARBA" id="ARBA00006295"/>
    </source>
</evidence>
<proteinExistence type="inferred from homology"/>
<dbReference type="SUPFAM" id="SSF110849">
    <property type="entry name" value="ParB/Sulfiredoxin"/>
    <property type="match status" value="1"/>
</dbReference>
<feature type="compositionally biased region" description="Basic and acidic residues" evidence="3">
    <location>
        <begin position="30"/>
        <end position="39"/>
    </location>
</feature>
<dbReference type="Proteomes" id="UP001181347">
    <property type="component" value="Unassembled WGS sequence"/>
</dbReference>
<dbReference type="EMBL" id="JAWDES010000001">
    <property type="protein sequence ID" value="MDU0258591.1"/>
    <property type="molecule type" value="Genomic_DNA"/>
</dbReference>
<keyword evidence="2" id="KW-0238">DNA-binding</keyword>
<comment type="similarity">
    <text evidence="1">Belongs to the ParB family.</text>
</comment>
<reference evidence="5" key="1">
    <citation type="submission" date="2023-10" db="EMBL/GenBank/DDBJ databases">
        <title>Genome Sequence of the Bacteria from From Gut Wall in Crohn's Disease.</title>
        <authorList>
            <person name="Rodriguez-Palacios A."/>
        </authorList>
    </citation>
    <scope>NUCLEOTIDE SEQUENCE</scope>
    <source>
        <strain evidence="5">CavFT-hAR58</strain>
    </source>
</reference>
<gene>
    <name evidence="5" type="ORF">RVH17_00400</name>
</gene>
<accession>A0AAE4LIC1</accession>
<feature type="region of interest" description="Disordered" evidence="3">
    <location>
        <begin position="627"/>
        <end position="685"/>
    </location>
</feature>
<evidence type="ECO:0000256" key="2">
    <source>
        <dbReference type="ARBA" id="ARBA00023125"/>
    </source>
</evidence>
<dbReference type="SMART" id="SM00470">
    <property type="entry name" value="ParB"/>
    <property type="match status" value="1"/>
</dbReference>
<feature type="compositionally biased region" description="Basic and acidic residues" evidence="3">
    <location>
        <begin position="673"/>
        <end position="685"/>
    </location>
</feature>
<sequence>MQTTKMNTQSKKRGKNANRKTAVPDIAGQEARDAARAEIPEEAPIESQKTADEECPFIDQPAVHPETDVRLLDLNKIVNSTYNPRKNFREETLLELAESIKQSGVLQPICVRPRDEGFEIVYGERRYWAAAMAGLKFIPALVRNLSDAEAEDAAITENLQREDVRPREEAAAYKRALQSGRHTIESLVGKFGKSEAYIRSRLKLCELIDALAGMLDKEDISVGVATEIAKYPADIQQEVYDDHFAEGCYSSWKTARIKEIARRLYERYMTKLESYNFDKTECLSCQHNTANQVLFKDECAGGCAGCQNRECMIRKNNEFLVQKAVKLLKDDPRTTLATGGETPAAVQEALEQEGYHVEELEYSVYHYDKGPQMPDAPQAEEFESEEDFTAAKEEYGAEMAVFAEETQQLEFDISEGRVRKYAIIGNLDIEIRYEEIEDEEREVTVNEGQDDEHKVFVTVVPPSPLEGLLQQERRYREICYEHITTDMKQVFLDVKVANKPLQKEEQQMFYYAVMQRVMSDSKLRQCGFRPKEGSYLTDREQFAAAGRITVKQQAALVRAFLVDYFRSAAPEYGCTDETLLTGMMCRFADMNFTEQSQKVQQEYLQVYERRKARLQEQIDALQAKAESEELAVSMQEAPDVEPEELPDLLPDETPDAEPSPEPLIIPMDPDIEPDTRMPEEMKAAA</sequence>
<evidence type="ECO:0000256" key="3">
    <source>
        <dbReference type="SAM" id="MobiDB-lite"/>
    </source>
</evidence>
<dbReference type="PANTHER" id="PTHR33375:SF7">
    <property type="entry name" value="CHROMOSOME 2-PARTITIONING PROTEIN PARB-RELATED"/>
    <property type="match status" value="1"/>
</dbReference>
<name>A0AAE4LIC1_9BACT</name>
<dbReference type="GO" id="GO:0007059">
    <property type="term" value="P:chromosome segregation"/>
    <property type="evidence" value="ECO:0007669"/>
    <property type="project" value="TreeGrafter"/>
</dbReference>
<dbReference type="InterPro" id="IPR003115">
    <property type="entry name" value="ParB_N"/>
</dbReference>
<evidence type="ECO:0000313" key="6">
    <source>
        <dbReference type="Proteomes" id="UP001181347"/>
    </source>
</evidence>
<dbReference type="InterPro" id="IPR036086">
    <property type="entry name" value="ParB/Sulfiredoxin_sf"/>
</dbReference>
<evidence type="ECO:0000259" key="4">
    <source>
        <dbReference type="SMART" id="SM00470"/>
    </source>
</evidence>